<feature type="region of interest" description="Disordered" evidence="1">
    <location>
        <begin position="1"/>
        <end position="23"/>
    </location>
</feature>
<dbReference type="AlphaFoldDB" id="A0A2R6QGL7"/>
<dbReference type="Gramene" id="PSS07736">
    <property type="protein sequence ID" value="PSS07736"/>
    <property type="gene ID" value="CEY00_Acc18089"/>
</dbReference>
<keyword evidence="3" id="KW-1185">Reference proteome</keyword>
<evidence type="ECO:0000256" key="1">
    <source>
        <dbReference type="SAM" id="MobiDB-lite"/>
    </source>
</evidence>
<dbReference type="PANTHER" id="PTHR38224:SF1">
    <property type="entry name" value="PHLOEM SPECIFIC PROTEIN"/>
    <property type="match status" value="1"/>
</dbReference>
<dbReference type="EMBL" id="NKQK01000016">
    <property type="protein sequence ID" value="PSS07736.1"/>
    <property type="molecule type" value="Genomic_DNA"/>
</dbReference>
<evidence type="ECO:0000313" key="3">
    <source>
        <dbReference type="Proteomes" id="UP000241394"/>
    </source>
</evidence>
<dbReference type="OMA" id="MRYWEST"/>
<protein>
    <submittedName>
        <fullName evidence="2">Arf-GAP with Rho-GAP domain, ANK repeat and PH domain-containing protein</fullName>
    </submittedName>
</protein>
<accession>A0A2R6QGL7</accession>
<reference evidence="3" key="2">
    <citation type="journal article" date="2018" name="BMC Genomics">
        <title>A manually annotated Actinidia chinensis var. chinensis (kiwifruit) genome highlights the challenges associated with draft genomes and gene prediction in plants.</title>
        <authorList>
            <person name="Pilkington S.M."/>
            <person name="Crowhurst R."/>
            <person name="Hilario E."/>
            <person name="Nardozza S."/>
            <person name="Fraser L."/>
            <person name="Peng Y."/>
            <person name="Gunaseelan K."/>
            <person name="Simpson R."/>
            <person name="Tahir J."/>
            <person name="Deroles S.C."/>
            <person name="Templeton K."/>
            <person name="Luo Z."/>
            <person name="Davy M."/>
            <person name="Cheng C."/>
            <person name="McNeilage M."/>
            <person name="Scaglione D."/>
            <person name="Liu Y."/>
            <person name="Zhang Q."/>
            <person name="Datson P."/>
            <person name="De Silva N."/>
            <person name="Gardiner S.E."/>
            <person name="Bassett H."/>
            <person name="Chagne D."/>
            <person name="McCallum J."/>
            <person name="Dzierzon H."/>
            <person name="Deng C."/>
            <person name="Wang Y.Y."/>
            <person name="Barron L."/>
            <person name="Manako K."/>
            <person name="Bowen J."/>
            <person name="Foster T.M."/>
            <person name="Erridge Z.A."/>
            <person name="Tiffin H."/>
            <person name="Waite C.N."/>
            <person name="Davies K.M."/>
            <person name="Grierson E.P."/>
            <person name="Laing W.A."/>
            <person name="Kirk R."/>
            <person name="Chen X."/>
            <person name="Wood M."/>
            <person name="Montefiori M."/>
            <person name="Brummell D.A."/>
            <person name="Schwinn K.E."/>
            <person name="Catanach A."/>
            <person name="Fullerton C."/>
            <person name="Li D."/>
            <person name="Meiyalaghan S."/>
            <person name="Nieuwenhuizen N."/>
            <person name="Read N."/>
            <person name="Prakash R."/>
            <person name="Hunter D."/>
            <person name="Zhang H."/>
            <person name="McKenzie M."/>
            <person name="Knabel M."/>
            <person name="Harris A."/>
            <person name="Allan A.C."/>
            <person name="Gleave A."/>
            <person name="Chen A."/>
            <person name="Janssen B.J."/>
            <person name="Plunkett B."/>
            <person name="Ampomah-Dwamena C."/>
            <person name="Voogd C."/>
            <person name="Leif D."/>
            <person name="Lafferty D."/>
            <person name="Souleyre E.J.F."/>
            <person name="Varkonyi-Gasic E."/>
            <person name="Gambi F."/>
            <person name="Hanley J."/>
            <person name="Yao J.L."/>
            <person name="Cheung J."/>
            <person name="David K.M."/>
            <person name="Warren B."/>
            <person name="Marsh K."/>
            <person name="Snowden K.C."/>
            <person name="Lin-Wang K."/>
            <person name="Brian L."/>
            <person name="Martinez-Sanchez M."/>
            <person name="Wang M."/>
            <person name="Ileperuma N."/>
            <person name="Macnee N."/>
            <person name="Campin R."/>
            <person name="McAtee P."/>
            <person name="Drummond R.S.M."/>
            <person name="Espley R.V."/>
            <person name="Ireland H.S."/>
            <person name="Wu R."/>
            <person name="Atkinson R.G."/>
            <person name="Karunairetnam S."/>
            <person name="Bulley S."/>
            <person name="Chunkath S."/>
            <person name="Hanley Z."/>
            <person name="Storey R."/>
            <person name="Thrimawithana A.H."/>
            <person name="Thomson S."/>
            <person name="David C."/>
            <person name="Testolin R."/>
            <person name="Huang H."/>
            <person name="Hellens R.P."/>
            <person name="Schaffer R.J."/>
        </authorList>
    </citation>
    <scope>NUCLEOTIDE SEQUENCE [LARGE SCALE GENOMIC DNA]</scope>
    <source>
        <strain evidence="3">cv. Red5</strain>
    </source>
</reference>
<name>A0A2R6QGL7_ACTCC</name>
<gene>
    <name evidence="2" type="ORF">CEY00_Acc18089</name>
</gene>
<dbReference type="InParanoid" id="A0A2R6QGL7"/>
<dbReference type="PANTHER" id="PTHR38224">
    <property type="entry name" value="PHLOEM SPECIFIC PROTEIN"/>
    <property type="match status" value="1"/>
</dbReference>
<dbReference type="OrthoDB" id="1246837at2759"/>
<feature type="compositionally biased region" description="Basic and acidic residues" evidence="1">
    <location>
        <begin position="12"/>
        <end position="23"/>
    </location>
</feature>
<evidence type="ECO:0000313" key="2">
    <source>
        <dbReference type="EMBL" id="PSS07736.1"/>
    </source>
</evidence>
<organism evidence="2 3">
    <name type="scientific">Actinidia chinensis var. chinensis</name>
    <name type="common">Chinese soft-hair kiwi</name>
    <dbReference type="NCBI Taxonomy" id="1590841"/>
    <lineage>
        <taxon>Eukaryota</taxon>
        <taxon>Viridiplantae</taxon>
        <taxon>Streptophyta</taxon>
        <taxon>Embryophyta</taxon>
        <taxon>Tracheophyta</taxon>
        <taxon>Spermatophyta</taxon>
        <taxon>Magnoliopsida</taxon>
        <taxon>eudicotyledons</taxon>
        <taxon>Gunneridae</taxon>
        <taxon>Pentapetalae</taxon>
        <taxon>asterids</taxon>
        <taxon>Ericales</taxon>
        <taxon>Actinidiaceae</taxon>
        <taxon>Actinidia</taxon>
    </lineage>
</organism>
<reference evidence="2 3" key="1">
    <citation type="submission" date="2017-07" db="EMBL/GenBank/DDBJ databases">
        <title>An improved, manually edited Actinidia chinensis var. chinensis (kiwifruit) genome highlights the challenges associated with draft genomes and gene prediction in plants.</title>
        <authorList>
            <person name="Pilkington S."/>
            <person name="Crowhurst R."/>
            <person name="Hilario E."/>
            <person name="Nardozza S."/>
            <person name="Fraser L."/>
            <person name="Peng Y."/>
            <person name="Gunaseelan K."/>
            <person name="Simpson R."/>
            <person name="Tahir J."/>
            <person name="Deroles S."/>
            <person name="Templeton K."/>
            <person name="Luo Z."/>
            <person name="Davy M."/>
            <person name="Cheng C."/>
            <person name="Mcneilage M."/>
            <person name="Scaglione D."/>
            <person name="Liu Y."/>
            <person name="Zhang Q."/>
            <person name="Datson P."/>
            <person name="De Silva N."/>
            <person name="Gardiner S."/>
            <person name="Bassett H."/>
            <person name="Chagne D."/>
            <person name="Mccallum J."/>
            <person name="Dzierzon H."/>
            <person name="Deng C."/>
            <person name="Wang Y.-Y."/>
            <person name="Barron N."/>
            <person name="Manako K."/>
            <person name="Bowen J."/>
            <person name="Foster T."/>
            <person name="Erridge Z."/>
            <person name="Tiffin H."/>
            <person name="Waite C."/>
            <person name="Davies K."/>
            <person name="Grierson E."/>
            <person name="Laing W."/>
            <person name="Kirk R."/>
            <person name="Chen X."/>
            <person name="Wood M."/>
            <person name="Montefiori M."/>
            <person name="Brummell D."/>
            <person name="Schwinn K."/>
            <person name="Catanach A."/>
            <person name="Fullerton C."/>
            <person name="Li D."/>
            <person name="Meiyalaghan S."/>
            <person name="Nieuwenhuizen N."/>
            <person name="Read N."/>
            <person name="Prakash R."/>
            <person name="Hunter D."/>
            <person name="Zhang H."/>
            <person name="Mckenzie M."/>
            <person name="Knabel M."/>
            <person name="Harris A."/>
            <person name="Allan A."/>
            <person name="Chen A."/>
            <person name="Janssen B."/>
            <person name="Plunkett B."/>
            <person name="Dwamena C."/>
            <person name="Voogd C."/>
            <person name="Leif D."/>
            <person name="Lafferty D."/>
            <person name="Souleyre E."/>
            <person name="Varkonyi-Gasic E."/>
            <person name="Gambi F."/>
            <person name="Hanley J."/>
            <person name="Yao J.-L."/>
            <person name="Cheung J."/>
            <person name="David K."/>
            <person name="Warren B."/>
            <person name="Marsh K."/>
            <person name="Snowden K."/>
            <person name="Lin-Wang K."/>
            <person name="Brian L."/>
            <person name="Martinez-Sanchez M."/>
            <person name="Wang M."/>
            <person name="Ileperuma N."/>
            <person name="Macnee N."/>
            <person name="Campin R."/>
            <person name="Mcatee P."/>
            <person name="Drummond R."/>
            <person name="Espley R."/>
            <person name="Ireland H."/>
            <person name="Wu R."/>
            <person name="Atkinson R."/>
            <person name="Karunairetnam S."/>
            <person name="Bulley S."/>
            <person name="Chunkath S."/>
            <person name="Hanley Z."/>
            <person name="Storey R."/>
            <person name="Thrimawithana A."/>
            <person name="Thomson S."/>
            <person name="David C."/>
            <person name="Testolin R."/>
        </authorList>
    </citation>
    <scope>NUCLEOTIDE SEQUENCE [LARGE SCALE GENOMIC DNA]</scope>
    <source>
        <strain evidence="3">cv. Red5</strain>
        <tissue evidence="2">Young leaf</tissue>
    </source>
</reference>
<proteinExistence type="predicted"/>
<comment type="caution">
    <text evidence="2">The sequence shown here is derived from an EMBL/GenBank/DDBJ whole genome shotgun (WGS) entry which is preliminary data.</text>
</comment>
<dbReference type="Proteomes" id="UP000241394">
    <property type="component" value="Chromosome LG16"/>
</dbReference>
<sequence>MRRGSDYFNRQQGRDTTSHDYHSHISRMARMPSVLTDVPQYPNVHRIFNNKLTTTQGDDSAQVTTHNKVQFVETTEIDKSGATTREVMYEKTVDDDADGFIQQRRKNFELCKWATYRPN</sequence>